<sequence>MVNEGHFRYQEPEPERHAFSLCRVTDAGTFDQGYDLLGVVQVTVDRRDPKRLTPGLLPWALATLASGGYGFGRYYAAYTTLDEDDEPYHSLAEEYVDWSGSEVLAPAGQQPAAQR</sequence>
<dbReference type="Proteomes" id="UP001595868">
    <property type="component" value="Unassembled WGS sequence"/>
</dbReference>
<evidence type="ECO:0000313" key="1">
    <source>
        <dbReference type="EMBL" id="MFC4108647.1"/>
    </source>
</evidence>
<name>A0ABV8KRX0_9ACTN</name>
<organism evidence="1 2">
    <name type="scientific">Micromonospora zhanjiangensis</name>
    <dbReference type="NCBI Taxonomy" id="1522057"/>
    <lineage>
        <taxon>Bacteria</taxon>
        <taxon>Bacillati</taxon>
        <taxon>Actinomycetota</taxon>
        <taxon>Actinomycetes</taxon>
        <taxon>Micromonosporales</taxon>
        <taxon>Micromonosporaceae</taxon>
        <taxon>Micromonospora</taxon>
    </lineage>
</organism>
<accession>A0ABV8KRX0</accession>
<reference evidence="2" key="1">
    <citation type="journal article" date="2019" name="Int. J. Syst. Evol. Microbiol.">
        <title>The Global Catalogue of Microorganisms (GCM) 10K type strain sequencing project: providing services to taxonomists for standard genome sequencing and annotation.</title>
        <authorList>
            <consortium name="The Broad Institute Genomics Platform"/>
            <consortium name="The Broad Institute Genome Sequencing Center for Infectious Disease"/>
            <person name="Wu L."/>
            <person name="Ma J."/>
        </authorList>
    </citation>
    <scope>NUCLEOTIDE SEQUENCE [LARGE SCALE GENOMIC DNA]</scope>
    <source>
        <strain evidence="2">2902at01</strain>
    </source>
</reference>
<evidence type="ECO:0000313" key="2">
    <source>
        <dbReference type="Proteomes" id="UP001595868"/>
    </source>
</evidence>
<proteinExistence type="predicted"/>
<protein>
    <submittedName>
        <fullName evidence="1">Uncharacterized protein</fullName>
    </submittedName>
</protein>
<comment type="caution">
    <text evidence="1">The sequence shown here is derived from an EMBL/GenBank/DDBJ whole genome shotgun (WGS) entry which is preliminary data.</text>
</comment>
<gene>
    <name evidence="1" type="ORF">ACFOX0_22270</name>
</gene>
<keyword evidence="2" id="KW-1185">Reference proteome</keyword>
<dbReference type="RefSeq" id="WP_377549210.1">
    <property type="nucleotide sequence ID" value="NZ_JBHSBN010000017.1"/>
</dbReference>
<dbReference type="EMBL" id="JBHSBN010000017">
    <property type="protein sequence ID" value="MFC4108647.1"/>
    <property type="molecule type" value="Genomic_DNA"/>
</dbReference>